<feature type="non-terminal residue" evidence="1">
    <location>
        <position position="1"/>
    </location>
</feature>
<proteinExistence type="predicted"/>
<dbReference type="AlphaFoldDB" id="A0A2N6VJX1"/>
<dbReference type="GO" id="GO:0016740">
    <property type="term" value="F:transferase activity"/>
    <property type="evidence" value="ECO:0007669"/>
    <property type="project" value="UniProtKB-KW"/>
</dbReference>
<dbReference type="Proteomes" id="UP000235598">
    <property type="component" value="Unassembled WGS sequence"/>
</dbReference>
<accession>A0A2N6VJX1</accession>
<organism evidence="1 2">
    <name type="scientific">Brevibacterium paucivorans</name>
    <dbReference type="NCBI Taxonomy" id="170994"/>
    <lineage>
        <taxon>Bacteria</taxon>
        <taxon>Bacillati</taxon>
        <taxon>Actinomycetota</taxon>
        <taxon>Actinomycetes</taxon>
        <taxon>Micrococcales</taxon>
        <taxon>Brevibacteriaceae</taxon>
        <taxon>Brevibacterium</taxon>
    </lineage>
</organism>
<sequence length="83" mass="8959">VRIALIEDQWVAFPNHSQLKDAVFNMAVAGRVVDGDVAIMMVEAEAGEQAWDLIKAGGQKPTEEVVAAGLEAAKPFIRELVRA</sequence>
<keyword evidence="1" id="KW-0808">Transferase</keyword>
<reference evidence="1 2" key="1">
    <citation type="submission" date="2017-09" db="EMBL/GenBank/DDBJ databases">
        <title>Bacterial strain isolated from the female urinary microbiota.</title>
        <authorList>
            <person name="Thomas-White K."/>
            <person name="Kumar N."/>
            <person name="Forster S."/>
            <person name="Putonti C."/>
            <person name="Lawley T."/>
            <person name="Wolfe A.J."/>
        </authorList>
    </citation>
    <scope>NUCLEOTIDE SEQUENCE [LARGE SCALE GENOMIC DNA]</scope>
    <source>
        <strain evidence="1 2">UMB1301</strain>
    </source>
</reference>
<dbReference type="EMBL" id="PNHK01000144">
    <property type="protein sequence ID" value="PMD04338.1"/>
    <property type="molecule type" value="Genomic_DNA"/>
</dbReference>
<dbReference type="Gene3D" id="3.30.230.70">
    <property type="entry name" value="GHMP Kinase, N-terminal domain"/>
    <property type="match status" value="1"/>
</dbReference>
<evidence type="ECO:0000313" key="2">
    <source>
        <dbReference type="Proteomes" id="UP000235598"/>
    </source>
</evidence>
<dbReference type="InterPro" id="IPR036345">
    <property type="entry name" value="ExoRNase_PH_dom2_sf"/>
</dbReference>
<evidence type="ECO:0000313" key="1">
    <source>
        <dbReference type="EMBL" id="PMD04338.1"/>
    </source>
</evidence>
<feature type="non-terminal residue" evidence="1">
    <location>
        <position position="83"/>
    </location>
</feature>
<dbReference type="SUPFAM" id="SSF55666">
    <property type="entry name" value="Ribonuclease PH domain 2-like"/>
    <property type="match status" value="1"/>
</dbReference>
<name>A0A2N6VJX1_9MICO</name>
<dbReference type="InterPro" id="IPR027408">
    <property type="entry name" value="PNPase/RNase_PH_dom_sf"/>
</dbReference>
<comment type="caution">
    <text evidence="1">The sequence shown here is derived from an EMBL/GenBank/DDBJ whole genome shotgun (WGS) entry which is preliminary data.</text>
</comment>
<gene>
    <name evidence="1" type="ORF">CJ199_12635</name>
</gene>
<protein>
    <submittedName>
        <fullName evidence="1">Polyribonucleotide nucleotidyltransferase</fullName>
    </submittedName>
</protein>